<organism evidence="2 3">
    <name type="scientific">Palleronia pontilimi</name>
    <dbReference type="NCBI Taxonomy" id="1964209"/>
    <lineage>
        <taxon>Bacteria</taxon>
        <taxon>Pseudomonadati</taxon>
        <taxon>Pseudomonadota</taxon>
        <taxon>Alphaproteobacteria</taxon>
        <taxon>Rhodobacterales</taxon>
        <taxon>Roseobacteraceae</taxon>
        <taxon>Palleronia</taxon>
    </lineage>
</organism>
<dbReference type="RefSeq" id="WP_198917091.1">
    <property type="nucleotide sequence ID" value="NZ_JAEKPD010000015.1"/>
</dbReference>
<dbReference type="Proteomes" id="UP000642488">
    <property type="component" value="Unassembled WGS sequence"/>
</dbReference>
<dbReference type="PROSITE" id="PS51257">
    <property type="entry name" value="PROKAR_LIPOPROTEIN"/>
    <property type="match status" value="1"/>
</dbReference>
<dbReference type="EMBL" id="JAEKPD010000015">
    <property type="protein sequence ID" value="MBJ3763918.1"/>
    <property type="molecule type" value="Genomic_DNA"/>
</dbReference>
<keyword evidence="3" id="KW-1185">Reference proteome</keyword>
<evidence type="ECO:0000313" key="2">
    <source>
        <dbReference type="EMBL" id="MBJ3763918.1"/>
    </source>
</evidence>
<name>A0A934IJ75_9RHOB</name>
<keyword evidence="1" id="KW-0732">Signal</keyword>
<feature type="chain" id="PRO_5037142228" description="Lipoprotein" evidence="1">
    <location>
        <begin position="20"/>
        <end position="199"/>
    </location>
</feature>
<reference evidence="2" key="1">
    <citation type="submission" date="2020-12" db="EMBL/GenBank/DDBJ databases">
        <title>Bacterial taxonomy.</title>
        <authorList>
            <person name="Pan X."/>
        </authorList>
    </citation>
    <scope>NUCLEOTIDE SEQUENCE</scope>
    <source>
        <strain evidence="2">KCTC 52957</strain>
    </source>
</reference>
<protein>
    <recommendedName>
        <fullName evidence="4">Lipoprotein</fullName>
    </recommendedName>
</protein>
<evidence type="ECO:0000256" key="1">
    <source>
        <dbReference type="SAM" id="SignalP"/>
    </source>
</evidence>
<gene>
    <name evidence="2" type="ORF">ILP92_14290</name>
</gene>
<sequence>MKRAIPLLLLALSACVAQGAAPPGDAPVAVPDAQRRAFDLGTEVATATRACIRAELEGPTALRQLGKQDYVFIVAGLTSGPAETGYAVQSPPSGPLGGSEVLVVNKRLPDLPCTIRFARGRGSEMLARAASTLEAAGYRRVDIGGAERFIGNGARFLLSGDYRLTDGLATLRISRLTAQNDRTCLDTTLPEALRVGCSI</sequence>
<accession>A0A934IJ75</accession>
<dbReference type="AlphaFoldDB" id="A0A934IJ75"/>
<comment type="caution">
    <text evidence="2">The sequence shown here is derived from an EMBL/GenBank/DDBJ whole genome shotgun (WGS) entry which is preliminary data.</text>
</comment>
<feature type="signal peptide" evidence="1">
    <location>
        <begin position="1"/>
        <end position="19"/>
    </location>
</feature>
<evidence type="ECO:0000313" key="3">
    <source>
        <dbReference type="Proteomes" id="UP000642488"/>
    </source>
</evidence>
<proteinExistence type="predicted"/>
<evidence type="ECO:0008006" key="4">
    <source>
        <dbReference type="Google" id="ProtNLM"/>
    </source>
</evidence>